<feature type="domain" description="HTH APSES-type" evidence="2">
    <location>
        <begin position="103"/>
        <end position="221"/>
    </location>
</feature>
<dbReference type="PROSITE" id="PS51299">
    <property type="entry name" value="HTH_APSES"/>
    <property type="match status" value="1"/>
</dbReference>
<feature type="compositionally biased region" description="Low complexity" evidence="1">
    <location>
        <begin position="324"/>
        <end position="340"/>
    </location>
</feature>
<reference evidence="3" key="1">
    <citation type="journal article" date="2020" name="Stud. Mycol.">
        <title>101 Dothideomycetes genomes: a test case for predicting lifestyles and emergence of pathogens.</title>
        <authorList>
            <person name="Haridas S."/>
            <person name="Albert R."/>
            <person name="Binder M."/>
            <person name="Bloem J."/>
            <person name="Labutti K."/>
            <person name="Salamov A."/>
            <person name="Andreopoulos B."/>
            <person name="Baker S."/>
            <person name="Barry K."/>
            <person name="Bills G."/>
            <person name="Bluhm B."/>
            <person name="Cannon C."/>
            <person name="Castanera R."/>
            <person name="Culley D."/>
            <person name="Daum C."/>
            <person name="Ezra D."/>
            <person name="Gonzalez J."/>
            <person name="Henrissat B."/>
            <person name="Kuo A."/>
            <person name="Liang C."/>
            <person name="Lipzen A."/>
            <person name="Lutzoni F."/>
            <person name="Magnuson J."/>
            <person name="Mondo S."/>
            <person name="Nolan M."/>
            <person name="Ohm R."/>
            <person name="Pangilinan J."/>
            <person name="Park H.-J."/>
            <person name="Ramirez L."/>
            <person name="Alfaro M."/>
            <person name="Sun H."/>
            <person name="Tritt A."/>
            <person name="Yoshinaga Y."/>
            <person name="Zwiers L.-H."/>
            <person name="Turgeon B."/>
            <person name="Goodwin S."/>
            <person name="Spatafora J."/>
            <person name="Crous P."/>
            <person name="Grigoriev I."/>
        </authorList>
    </citation>
    <scope>NUCLEOTIDE SEQUENCE</scope>
    <source>
        <strain evidence="3">CBS 119687</strain>
    </source>
</reference>
<dbReference type="GO" id="GO:0000981">
    <property type="term" value="F:DNA-binding transcription factor activity, RNA polymerase II-specific"/>
    <property type="evidence" value="ECO:0007669"/>
    <property type="project" value="UniProtKB-ARBA"/>
</dbReference>
<dbReference type="PANTHER" id="PTHR43828">
    <property type="entry name" value="ASPARAGINASE"/>
    <property type="match status" value="1"/>
</dbReference>
<organism evidence="3 4">
    <name type="scientific">Dothidotthia symphoricarpi CBS 119687</name>
    <dbReference type="NCBI Taxonomy" id="1392245"/>
    <lineage>
        <taxon>Eukaryota</taxon>
        <taxon>Fungi</taxon>
        <taxon>Dikarya</taxon>
        <taxon>Ascomycota</taxon>
        <taxon>Pezizomycotina</taxon>
        <taxon>Dothideomycetes</taxon>
        <taxon>Pleosporomycetidae</taxon>
        <taxon>Pleosporales</taxon>
        <taxon>Dothidotthiaceae</taxon>
        <taxon>Dothidotthia</taxon>
    </lineage>
</organism>
<name>A0A6A6AH61_9PLEO</name>
<feature type="region of interest" description="Disordered" evidence="1">
    <location>
        <begin position="320"/>
        <end position="353"/>
    </location>
</feature>
<dbReference type="SUPFAM" id="SSF54616">
    <property type="entry name" value="DNA-binding domain of Mlu1-box binding protein MBP1"/>
    <property type="match status" value="1"/>
</dbReference>
<dbReference type="InterPro" id="IPR051642">
    <property type="entry name" value="SWI6-like"/>
</dbReference>
<dbReference type="PANTHER" id="PTHR43828:SF5">
    <property type="entry name" value="TRANSCRIPTIONAL REPRESSOR XBP1"/>
    <property type="match status" value="1"/>
</dbReference>
<dbReference type="RefSeq" id="XP_033524822.1">
    <property type="nucleotide sequence ID" value="XM_033665774.1"/>
</dbReference>
<dbReference type="InterPro" id="IPR036887">
    <property type="entry name" value="HTH_APSES_sf"/>
</dbReference>
<dbReference type="InterPro" id="IPR003163">
    <property type="entry name" value="Tscrpt_reg_HTH_APSES-type"/>
</dbReference>
<gene>
    <name evidence="3" type="ORF">P153DRAFT_338231</name>
</gene>
<accession>A0A6A6AH61</accession>
<sequence>MRIQQMLNPLCGDHHGCENLELPTLPSMPRLTAPITGPRRQKVPKDAPVFSEGNKIIGHLNYPPYEAGDDHDLAAQHRKFQIYPLGEIQRKGVRHIPYNSDKKDFLDKTGRDAFEMFQYTYKRPGEEKEYVVVWDYNVGLVRMTPFFKSCKYSKTIPAKALRDNPGLKHISYSITGGALVCQGYWMPYQAAKAIAATFCYDIRWALTPVFGNDFPSMCVHPKSTSFAKFVIDPTIVQYCTEQTNKFRIEGASYRILGSNLSSPVATPQLQFGSPPWEANVLRQHYGRQLESESGYGTDTDRSDRYLFSPQVSPRSQFTAVNSFRSLSPPSPRTNTTSSTLGSPTNAQFPPRIVLPTSVPDGYYEEHLRMKRTHSKVAFSDNCDDELPSRPRTAATVNSDGGYDTVNFGESGHTQREIDAAEHLMMLSASDKMLPPPTKRTRCGSKY</sequence>
<dbReference type="GO" id="GO:0030907">
    <property type="term" value="C:MBF transcription complex"/>
    <property type="evidence" value="ECO:0007669"/>
    <property type="project" value="TreeGrafter"/>
</dbReference>
<dbReference type="EMBL" id="ML977504">
    <property type="protein sequence ID" value="KAF2130435.1"/>
    <property type="molecule type" value="Genomic_DNA"/>
</dbReference>
<dbReference type="GO" id="GO:0033309">
    <property type="term" value="C:SBF transcription complex"/>
    <property type="evidence" value="ECO:0007669"/>
    <property type="project" value="TreeGrafter"/>
</dbReference>
<evidence type="ECO:0000259" key="2">
    <source>
        <dbReference type="PROSITE" id="PS51299"/>
    </source>
</evidence>
<evidence type="ECO:0000313" key="3">
    <source>
        <dbReference type="EMBL" id="KAF2130435.1"/>
    </source>
</evidence>
<dbReference type="GO" id="GO:0003677">
    <property type="term" value="F:DNA binding"/>
    <property type="evidence" value="ECO:0007669"/>
    <property type="project" value="InterPro"/>
</dbReference>
<dbReference type="OrthoDB" id="5562739at2759"/>
<evidence type="ECO:0000256" key="1">
    <source>
        <dbReference type="SAM" id="MobiDB-lite"/>
    </source>
</evidence>
<evidence type="ECO:0000313" key="4">
    <source>
        <dbReference type="Proteomes" id="UP000799771"/>
    </source>
</evidence>
<protein>
    <recommendedName>
        <fullName evidence="2">HTH APSES-type domain-containing protein</fullName>
    </recommendedName>
</protein>
<dbReference type="GeneID" id="54406206"/>
<dbReference type="AlphaFoldDB" id="A0A6A6AH61"/>
<dbReference type="Gene3D" id="3.10.260.10">
    <property type="entry name" value="Transcription regulator HTH, APSES-type DNA-binding domain"/>
    <property type="match status" value="1"/>
</dbReference>
<proteinExistence type="predicted"/>
<dbReference type="Proteomes" id="UP000799771">
    <property type="component" value="Unassembled WGS sequence"/>
</dbReference>
<keyword evidence="4" id="KW-1185">Reference proteome</keyword>